<evidence type="ECO:0000256" key="2">
    <source>
        <dbReference type="ARBA" id="ARBA00008018"/>
    </source>
</evidence>
<evidence type="ECO:0000313" key="7">
    <source>
        <dbReference type="RefSeq" id="XP_013783330.1"/>
    </source>
</evidence>
<dbReference type="GeneID" id="106467517"/>
<reference evidence="7 8" key="1">
    <citation type="submission" date="2025-05" db="UniProtKB">
        <authorList>
            <consortium name="RefSeq"/>
        </authorList>
    </citation>
    <scope>IDENTIFICATION</scope>
    <source>
        <tissue evidence="7 8">Muscle</tissue>
    </source>
</reference>
<accession>A0ABM1BJP1</accession>
<evidence type="ECO:0000313" key="8">
    <source>
        <dbReference type="RefSeq" id="XP_013783331.1"/>
    </source>
</evidence>
<dbReference type="RefSeq" id="XP_013783330.1">
    <property type="nucleotide sequence ID" value="XM_013927876.2"/>
</dbReference>
<dbReference type="InterPro" id="IPR002775">
    <property type="entry name" value="DNA/RNA-bd_Alba-like"/>
</dbReference>
<evidence type="ECO:0000256" key="3">
    <source>
        <dbReference type="ARBA" id="ARBA00023242"/>
    </source>
</evidence>
<feature type="compositionally biased region" description="Basic and acidic residues" evidence="4">
    <location>
        <begin position="184"/>
        <end position="201"/>
    </location>
</feature>
<dbReference type="RefSeq" id="XP_013783331.1">
    <property type="nucleotide sequence ID" value="XM_013927877.2"/>
</dbReference>
<protein>
    <submittedName>
        <fullName evidence="7">Ribonuclease P protein subunit p25-like protein isoform X1</fullName>
    </submittedName>
    <submittedName>
        <fullName evidence="8">Ribonuclease P protein subunit p25-like protein isoform X2</fullName>
    </submittedName>
</protein>
<dbReference type="InterPro" id="IPR051958">
    <property type="entry name" value="Alba-like_NAB"/>
</dbReference>
<evidence type="ECO:0000313" key="6">
    <source>
        <dbReference type="Proteomes" id="UP000694941"/>
    </source>
</evidence>
<gene>
    <name evidence="7 8" type="primary">LOC106467517</name>
</gene>
<dbReference type="Pfam" id="PF01918">
    <property type="entry name" value="Alba"/>
    <property type="match status" value="1"/>
</dbReference>
<proteinExistence type="inferred from homology"/>
<feature type="region of interest" description="Disordered" evidence="4">
    <location>
        <begin position="1"/>
        <end position="21"/>
    </location>
</feature>
<name>A0ABM1BJP1_LIMPO</name>
<keyword evidence="3" id="KW-0539">Nucleus</keyword>
<comment type="subcellular location">
    <subcellularLocation>
        <location evidence="1">Nucleus</location>
    </subcellularLocation>
</comment>
<evidence type="ECO:0000256" key="1">
    <source>
        <dbReference type="ARBA" id="ARBA00004123"/>
    </source>
</evidence>
<dbReference type="PANTHER" id="PTHR13516:SF4">
    <property type="entry name" value="FI09323P"/>
    <property type="match status" value="1"/>
</dbReference>
<dbReference type="SUPFAM" id="SSF82704">
    <property type="entry name" value="AlbA-like"/>
    <property type="match status" value="1"/>
</dbReference>
<dbReference type="Proteomes" id="UP000694941">
    <property type="component" value="Unplaced"/>
</dbReference>
<comment type="similarity">
    <text evidence="2">Belongs to the histone-like Alba family.</text>
</comment>
<evidence type="ECO:0000259" key="5">
    <source>
        <dbReference type="Pfam" id="PF01918"/>
    </source>
</evidence>
<dbReference type="InterPro" id="IPR036882">
    <property type="entry name" value="Alba-like_dom_sf"/>
</dbReference>
<feature type="region of interest" description="Disordered" evidence="4">
    <location>
        <begin position="150"/>
        <end position="201"/>
    </location>
</feature>
<organism evidence="6 7">
    <name type="scientific">Limulus polyphemus</name>
    <name type="common">Atlantic horseshoe crab</name>
    <dbReference type="NCBI Taxonomy" id="6850"/>
    <lineage>
        <taxon>Eukaryota</taxon>
        <taxon>Metazoa</taxon>
        <taxon>Ecdysozoa</taxon>
        <taxon>Arthropoda</taxon>
        <taxon>Chelicerata</taxon>
        <taxon>Merostomata</taxon>
        <taxon>Xiphosura</taxon>
        <taxon>Limulidae</taxon>
        <taxon>Limulus</taxon>
    </lineage>
</organism>
<keyword evidence="6" id="KW-1185">Reference proteome</keyword>
<feature type="compositionally biased region" description="Basic and acidic residues" evidence="4">
    <location>
        <begin position="150"/>
        <end position="175"/>
    </location>
</feature>
<dbReference type="PANTHER" id="PTHR13516">
    <property type="entry name" value="RIBONUCLEASE P SUBUNIT P25"/>
    <property type="match status" value="1"/>
</dbReference>
<evidence type="ECO:0000256" key="4">
    <source>
        <dbReference type="SAM" id="MobiDB-lite"/>
    </source>
</evidence>
<feature type="domain" description="DNA/RNA-binding protein Alba-like" evidence="5">
    <location>
        <begin position="32"/>
        <end position="94"/>
    </location>
</feature>
<sequence length="201" mass="23388">MENYTRLSRGKTEEEDDRSTLPFSDLPENIIHIRVKAGSKLRNLLGFAMKTFKEENKRHMVIAGVGKAINKSITCAEIMKRKYKSLHQITKIGYKRVEELWKPKTEELDKLKVTREIPAIYILLCKDPLDNNELGYQAPGNLNSFWKSEATKEKKQTQKKFRDFHGPESSGEARRQKFRKKQRSKSEREGSRSEGTKVEEV</sequence>
<dbReference type="Gene3D" id="3.30.110.20">
    <property type="entry name" value="Alba-like domain"/>
    <property type="match status" value="1"/>
</dbReference>